<feature type="coiled-coil region" evidence="1">
    <location>
        <begin position="6957"/>
        <end position="7070"/>
    </location>
</feature>
<organism evidence="5 6">
    <name type="scientific">Tegillarca granosa</name>
    <name type="common">Malaysian cockle</name>
    <name type="synonym">Anadara granosa</name>
    <dbReference type="NCBI Taxonomy" id="220873"/>
    <lineage>
        <taxon>Eukaryota</taxon>
        <taxon>Metazoa</taxon>
        <taxon>Spiralia</taxon>
        <taxon>Lophotrochozoa</taxon>
        <taxon>Mollusca</taxon>
        <taxon>Bivalvia</taxon>
        <taxon>Autobranchia</taxon>
        <taxon>Pteriomorphia</taxon>
        <taxon>Arcoida</taxon>
        <taxon>Arcoidea</taxon>
        <taxon>Arcidae</taxon>
        <taxon>Tegillarca</taxon>
    </lineage>
</organism>
<feature type="region of interest" description="Disordered" evidence="2">
    <location>
        <begin position="6353"/>
        <end position="6381"/>
    </location>
</feature>
<dbReference type="InterPro" id="IPR009030">
    <property type="entry name" value="Growth_fac_rcpt_cys_sf"/>
</dbReference>
<evidence type="ECO:0000313" key="6">
    <source>
        <dbReference type="Proteomes" id="UP001217089"/>
    </source>
</evidence>
<dbReference type="InterPro" id="IPR002557">
    <property type="entry name" value="Chitin-bd_dom"/>
</dbReference>
<feature type="compositionally biased region" description="Polar residues" evidence="2">
    <location>
        <begin position="6644"/>
        <end position="6657"/>
    </location>
</feature>
<evidence type="ECO:0000256" key="1">
    <source>
        <dbReference type="SAM" id="Coils"/>
    </source>
</evidence>
<feature type="region of interest" description="Disordered" evidence="2">
    <location>
        <begin position="6617"/>
        <end position="6697"/>
    </location>
</feature>
<keyword evidence="6" id="KW-1185">Reference proteome</keyword>
<feature type="domain" description="Chitin-binding type-2" evidence="4">
    <location>
        <begin position="4181"/>
        <end position="4248"/>
    </location>
</feature>
<feature type="compositionally biased region" description="Basic and acidic residues" evidence="2">
    <location>
        <begin position="6357"/>
        <end position="6367"/>
    </location>
</feature>
<dbReference type="SMART" id="SM01411">
    <property type="entry name" value="Ephrin_rec_like"/>
    <property type="match status" value="80"/>
</dbReference>
<feature type="transmembrane region" description="Helical" evidence="3">
    <location>
        <begin position="6020"/>
        <end position="6044"/>
    </location>
</feature>
<feature type="compositionally biased region" description="Low complexity" evidence="2">
    <location>
        <begin position="7102"/>
        <end position="7113"/>
    </location>
</feature>
<dbReference type="PANTHER" id="PTHR46104">
    <property type="entry name" value="GENE 9195-RELATED-RELATED"/>
    <property type="match status" value="1"/>
</dbReference>
<accession>A0ABQ9EK34</accession>
<dbReference type="Pfam" id="PF07699">
    <property type="entry name" value="Ephrin_rec_like"/>
    <property type="match status" value="2"/>
</dbReference>
<dbReference type="SUPFAM" id="SSF57184">
    <property type="entry name" value="Growth factor receptor domain"/>
    <property type="match status" value="17"/>
</dbReference>
<proteinExistence type="predicted"/>
<feature type="compositionally biased region" description="Basic and acidic residues" evidence="2">
    <location>
        <begin position="6665"/>
        <end position="6697"/>
    </location>
</feature>
<feature type="coiled-coil region" evidence="1">
    <location>
        <begin position="6259"/>
        <end position="6294"/>
    </location>
</feature>
<feature type="region of interest" description="Disordered" evidence="2">
    <location>
        <begin position="6161"/>
        <end position="6180"/>
    </location>
</feature>
<keyword evidence="3" id="KW-1133">Transmembrane helix</keyword>
<feature type="region of interest" description="Disordered" evidence="2">
    <location>
        <begin position="6538"/>
        <end position="6561"/>
    </location>
</feature>
<gene>
    <name evidence="5" type="ORF">KUTeg_017839</name>
</gene>
<evidence type="ECO:0000313" key="5">
    <source>
        <dbReference type="EMBL" id="KAJ8304256.1"/>
    </source>
</evidence>
<evidence type="ECO:0000259" key="4">
    <source>
        <dbReference type="PROSITE" id="PS50940"/>
    </source>
</evidence>
<dbReference type="SMART" id="SM00208">
    <property type="entry name" value="TNFR"/>
    <property type="match status" value="9"/>
</dbReference>
<feature type="compositionally biased region" description="Basic and acidic residues" evidence="2">
    <location>
        <begin position="6541"/>
        <end position="6558"/>
    </location>
</feature>
<feature type="region of interest" description="Disordered" evidence="2">
    <location>
        <begin position="6488"/>
        <end position="6511"/>
    </location>
</feature>
<name>A0ABQ9EK34_TEGGR</name>
<feature type="region of interest" description="Disordered" evidence="2">
    <location>
        <begin position="7086"/>
        <end position="7126"/>
    </location>
</feature>
<sequence length="7279" mass="772214">MAQVVKIVQQDINVHPQTLVKCSVQQEHTKTKQNVNCTICPAGYACASASSTPAACTRGTYSSEGATSTYSTGSQTSCTLCTAGTACSSTTSATSSPCAAGFYSYAGASTCTTCPAGWKCPNTDGSLNNICLPGSYSTAGATTCTDCPAEKACPNTDDSTQITCAAGTYSTGSQTSCTVCPAGYECPSTSSSSKTQCTPGKYSEGGRDACVSCTAGYACPDIYSDYIVRCGTGGQTSCTKCPAGYYCATGAKGVAPGSTQKDPVKDICPKGYYCTDGQTATKCPAGTYGDALGFTADTQCKDCPQGWYCPEGTADPPTNSLVCPRGHFCPTKTGDYKNSPCPAGTFRDVEQAVASTECMSCPAGRFCPPGTDDPKYDGFICPRGSYCPMGNGSAPIPCPAGRYTEEEGSTGLEFCKACPAGHYCDSGTHTPTPCSPGFYNPREDQGDVSACAPCTAGLACLIGTGGVQKPPVACAQGHFCPAGTGSPTQGTYNTDTKQENQTSGCKTCTAGYYCPTTATVDPLVCEKGNYSDSGATSCTNCEAGYYCNQNATSQSYMYSDRICPAGVECPPGMVRAPDLIQDKCRKGHYCPRGDVNPYPVPCPNGTFNAEYGMKQVSDCQQCTAGMYCIPEGLTTPAGPCPGGYYCPLGTGNPYSFPCPIGFYRNGSAKESFQDCAECISGYYCDREGLAEPIDCPAGYYCVSGSTYAQPCPLGTYSNSTNLRRSTDCTPCPGGYYCDGIGRTAPTDVCDAGFYCREKAYTSAPPDGLTGGLCPIGGYCPAGSAIDSPCPVGQYSPSPGAKTEHDCIPCDPGYYCAGSSSTSASSQCAAGYYCTGGSGVPTQYDTPAGYYTLAGAFKPEPCPRGQYQPAERSSQCLTCPQGYYCNGTATVTQIICPPGYYCPEGSEYPTPCGPGTFLKDAGRYEVAHCDPCTAGYACDTYGLSDAVTKCEAGHYCTGGSNTTTPVGMSFGDLCPPGYYCPEGTAEYAHYPCPNGTYSNYTGHQAETNCSACDPGQVCAAFALTQPDGVCAAGYFCRRGAKTDKPADGGTTGDPCPEMNQPLVDHVQSVTTVRKALLLPWHVKLEPTTILLVKQSVSLVLRVITVQKTRQHMNHSHVQLVTTVQMVPKYHNEFPCPKGTYRNDTMGQEVGNCVPCPGGSYCGTEGLEVPTGLCDAAGDCLCPSNTTGGQCQPGYYCPQGSIEPTSCTEGFYCATPGLGAVTGPCKQGFYCAGGADREDPTDGPKCPLGTFSNRTGNTDISNCTTCTQSYYCGTMGLTQPTDLCDEGYYCTPGQSVSNPVACSPVATPTDGITGESCPVGHYCVQGTPVPEPCPTGTWSNSTGLGIAGECTDCTGGYYCDATGLTAPTGPCNAGYYCSGRADTPSPNDTITGDPCTVGHYCPVGTAVPTPCAHGTYMTNTGAAECWNCTPGHYCITGLTPDSCPPGYYCPEGTGEIWQSCPPGTFSTDTGLWHVDNCTQCTGGYYCSQANATSVSGSCNAGYYCTSGSNMPSPDTGNTGVAGPCPAGHYCTPQTVTPQPCPLGTYSNTTKLTASGQCTSCDFGYYCGSAGLTNVTGPCNSGYYCTASATRPDPQNDATGGDCPSGHYCPAATGVPYACPPEYGCPNGTYSDQYYLKRSSECTHCPGGKYCGQEGLSAPSGDCLGGYYCTLGSSTATPTDGVTGNICDKGAYCPAGSNATSLCPPGTYNPVEGLEFESQCKGCEPGYYCASYGLQATEGNCSARYYCSGNASVSSPTDGSTGNKCPFVYNVHLDITALKEVTLTHAQQASFAQKEQGHVWQSCPPGTFSSATGLENVTQCTQCTGGFYCSGYNLTSETGHCDAGYYCRSGSDSNQPNGSSTGDAGPCPVGHYCTSQTQEPTDCPAGTFNNGTMLTSVTECQSCLPGYFCDLPGLVYPTGVCNPGFYCAGGSNTSSPPTTDTTGHYCPAATEFATQYPCNNGTYNNITGAQDDTLCQLCPPGQYCPTPGLALPAGLCAGGWYCTQGSWSNKPSVLGNDSGSDCYCPAQSIGGQCKVGSYCPEGSSSPLPCTGGYYCDSDGQANVTGECLAGYYCNGSATIPNPVNETFGDICPKGHYCPIASPYPIACAEGTFSDWFGNHNISSCLPCTAGKYCSGPGRDLPNGYCDVGWYCPEGMIVAQPPGKQCLAGHKCPQGSADQTPCASGYYQPLAGQGDCIQCPSGSYCDQNEAIAELQSGVGAPSHGVVTVKVCPAGFYCPNGTMTSKENPCPVGTYSNTTGLESLAECRDCPAGYYCEAENITEPTGKCHPGYYCVLKEVTPSPNVTTATGGPCPQGTYCEEGWSNPTPCPKGSYGNRDKLPSLSDCTVCPPGEYCSSSSLTAPNGSCLAGFYCSNGSESANPVGQSYGDECPVGHYCPEHSYQPTACPAGTYQPYTRMTNDSACLQCDAGKFCNSTGLSAVSGDCSPGFYCILGASSHAPYDGTTGNICPAGSYCPSGSPQHYYCPNGTYTNHTGASSCYDCPEGYYCVNRDRADLCSPGYYCPYQTGANLQPCPAGTYNPVYGLSNISQCVQCDGGKYCLTDGLSAVSGDCQAGYYCTSGVDVSTPSGSHTGVGAGYYCVENSTTFTQQVCPSGYYCPLGTTSANQYPCQKGSYNPVNGSDGTEDCLDCPPGKYCETDGLSAPSGDCSAGWYCTGGSYMAEPVTTGNATNLSDCTCPLANYTGGKCWPGAYCPNGTAYPVPCTGGYYCMQYGLASPEGLCNAGYFCNGSDTQPDPSDQVCPVGHYCEQGSVTPTPCPAGTMSNTAGNTNLTNCNSCTPGYYCAGTGNTNYTGPCAPNYYCPGGQQSSTPNEYNCTIGHYCPGETGQPLPCTAGYYQDNDGMSSCKNCPTGRYCDPVEESINLGVNSTGVVTPTDCPAGYYCPLNTVSKHRYPCPTGTFSNTTNLETDGQCTPCTAGYYCGSVGLTQPTDMCDAGYVCVNGSDNATPTDGTTGYVCLPGLTAPAGNCTAGHYCTLAAIDQNPISQSYGDYCTAGHYCPEGTGSPEPCPLGTYNPDTGKSMLSDCIDCPPGKYCGSQGLTNYTGDCDPGFYCDSKANTSAPTDGTTGNICPAGTYCPSGTGSPNPCPDGTYMNHTQANVCNTCPPRYYCTNKDRADPCPVGRYCPGNTGFNMELCPAGTYNPVEMMKEVSECTQCDPGYYCAVSGLFNVTGPCSSGYYCQSGVNTAAPSSNNTGYGDGCPVAHYCPEGTADPIGCAAGTYNDITHQASCKTCEPGYYCLANSTTYLSTECPRGSYCPAGTQWLTQYLCPAGTFNNRTTAETQYDCLPCTPGKFCNGNGLAEPTGDCAAGWYCSGGAYSDKPTNNATDTYSLNSTTCPIYTLNNTGGICEPGTYCPTGSSQPLACTLGQYCETYGLATPTGYCTEGYFCNGSASVPNPVQCAKGHYCPTGTTVQVQCSPGTYSDREGNINVTDCLPCTAGQYCQEYGLATPTGPCDAGYYCPEGQNTAKPTTYACSPGHFCEQGSHNETGCPSGYYQPHWKQSTCDICPTGSYCKAFGDYEVLDAANITTSGNYTDRYRSYRGVSVPTACPAGSYCPEGTKEANQYLCPAGTYSNKTSLTNYTQCTPCDPGHYCSGEGNIQPTGQCTAGYFCTLSASNSTPTDGTTGDICPAGRYCETGSITGQGCPVGTFSNTQGLTNSRYYCSLRSEESGPISKSYGDVCPAGYYCPSGTHTPQACPPGTFLNVTGMGHVSDCIQCSPGYYCEIWGQTNVTGQCAAGYYCTLGANITSPVDGTTGNICPAGHYCIEGSDSPVPCGNGTFMNHTGASACYVCPAGYYCVNRDRADICTQGYYCPEGTGADRQPCPTGTFGNTTGLTQQSECTPCTGGHFCGTPGAPDVDGECQAGYYCESGVDTATPTDSGVHKGTGGECPTGSYCPMGSTVPTPCAAGTYTLVKTKGSCDQCTAGYYCTQNTTDPSLYPCPSGHYCPAGTEYSVQYPCPAGTYNTLSSQVSSSTCLSCTPGQYCQGAGLSSPTGNCSEGWFCTGGAVQNKPIVLGNFTSIDVCSCPAFNYTGGKCQPGTYCPQGSAAPVSCTAGWYCDDYELATPKAKCNPGFFCPSGETQPNPSAYVCLAGHYCEEGSATSTPCPTGTFSNSTGNTNVTDCKACTPGSYCGGTGLVKESGLCDGGFYCPEGQTTATPAAYECPTGSYCPQGSALGNVTGVISPSNCPAGHFCPIGTGYKYENPCPSGTYSNDLNLEASTECYNCDMGKYCETPGLTAPEGNCAAGYYCSGGANTSTPTDGTTGNVCPLGRYCIEGTAIPSYCNLGTYRNITGARAANECIPCDSGYYCPSVGLTNPYKECNAGHYCESGSPEPSPSGQTYGYLCPVGHYCPKGTPNPQPCPRGTYQPSTQKSSQSDCVDCTTGYYCLEAGNDTVTGKCMAGYYCILAAKDPNPTDGTTGNICPVGNYCPEGSSSPTPCAATTYMNHTGGSVCYSCPQGYYCTSGDRADPCPQGYYCPPGTGSGYVPCPIGTYGGSTGLTNETECTQCTGGSYCESTGLSTPTSTCNAGYYCISGVDKPSPDVGVGHTGTGGICPAGSECPVGTTNPKPCGPGTYSPTTGTPACLTCPAGYYCVNETVSPTICPTGHYCPAGTEFDVQYPCPAGTYYNNTGEYCEGSGNVFPDGLCDSGFFCGGKSFQKRPFDTGALVNNNGTANDLYSNNTCAPLWDCVCPAFEMTSGGICPAGYYCPQGSSKPVACDGGKYCETPGLTTPTGNCSAGWYCTNTSTTSTQYICPAGHYCPVGTQVPSPCPPGTFASNDNNGASSDCLNCTAGYYCEGYGNTAVTAQCDPGYYCPGGQDTKTPSTLLCWKGHYCPQGTDNPIICPNGTYQVNDGASGCDVCPAGYYCDPVGGVPVVNPTPCPKGYYCPEGTIASHTNPCPIGTYGPNEYYWSADNCTSCTAGYYCDAAGLSAPAGECWGGFYCTGGAETKSPVGHLVDYSNNASFSGNDRCPTGYYCTNGTSYPIPCPIGTFSQSRQVAQESDCEPCPRGRYCNVAAYTMLTSAPLCSPGYVCVQGATQYVPVIPTEGYICPAGHFCIEGALIEEGCAIGTYQPNQGQSNCTTCPAGSQCPINNMTTPEDCQSGYYCPYGVSPVPCPAGDCDAGYYCQGGAISRAPAANSTQYPNNGPCKPGYYCEQGTSMQTACPAGTIRFEEGAVSVDDCLPCPGGYYCASAGQTNATGLCSAGYYCPANDTTTSSTPSNYPCPVGYFCSEGSVDPTPCPAGQFQTQTGQSSCEECPAGFYCESINTPDKKDCTPYHFCPSGTSQPYNCANGTFTYDNMTNLESQNECLPCLAGNYCRGGMLSGQCTAGYYCKSGAKDDMPTAVTNFTCMANDECAGLCPVGNYCPFGTDLPVPCPEHFYRDSTGAASANDCQACPAGYLCPIGTSTPTPCPAGYYCLAGNGTTPCPVLTYRDITGAASLTDCFPCPAGYYCQYEAMSNYTSFPCPIGYFCPQSSEPALCPAGSMRDRTGAASPDDCPLCRPGYYCPNDTINTQGIPCRETFECPEGAPIEKDCRFGSYCNGTTGLPPICPAGYYCPNATDSPNLCVRPYYCPKGSNMTLRCPLGYKAKDHVGIRYDKDISCSICPEGTYGNATDRSICLTCPKGYYCPAGTGDGESNPCTAGYYCPLGSGYPRPCPAGMIGKVNRSESFSECIPCPANTFNDLEAQTYCRACGSSAYSGSNATKCSCRGANRYHQHSTGSCVCIGDYIFYDETDEQQTDRDSDLDCQQPVDVRCICATHVVADSICDSTCRATTQPEIGAQVLSDGSLQISIYDPASGNTTSQSLGDVFGPVEHSSNIGKVAVVSFFDDQVTGTVLRNALEAADIFLTANEIGSGSTSAAGYAATIPSNHIPNPVLCLQLNDMVLFKITINDTDRTKSNYPVYNKLSLYNTNPTFDYGQFTSLKTMIENTNSNISTFAFVFTEAGNYVFEDAQNAQREVLISVKPSGTLCDSTSSFIQAATANNIIGLGFYKSSPSNEEPDWGLIWGMLVFFGALIVLLIVAVIVWKPREAGFYPMKHWKPTYRRLGVPPEVPKYIRYDSDHWPEKSHEGLDLGEREQDLENFNVRVLYDKLEDQNLHLASQLARQEEDLGKFYNKICKQNEELKRLLQNMDPAKLEELERRAEARARKDKDNLQGSGSDTNIVNANIQLGGAGNKFTGGNREEELMLALQLLLDKLNNGSIPINKSTWEQLQQGAPGQTGDNVTNINVSGTAGGKQGELLRRQNGEKLQLERELEKEEQEALEKLTQMEEDKRKQTIDQISGGLVGKLQGDLKDGQVKDIMGQYERELEASMNKHNIDKERQAEDLRRRLAERRKKKEQLLHEKHQQEAEQVGLPPPPEVNEDRADIKLRNTQSLLDTLQAEEAAGSAKGVTDIDHNMSEEERKHMSEKLQEHLGRLAQQGIITSQQHDELIKKHLESEKNLAKLHNNKREQQLSHLHDKLADRRRKRLSKLRDEQETELSELSSKMIEGGNTEDLERELEYLKRLHQQELEALEAEMNAEENEHKQRISKTIDDDHTSTAKQKHRDILKEVSNMTPEAQQMKLQRLMTDYQRDSENFNQELSLERDRQMGDLQAKLAARRNRKLKESRRRAEEEEAQRIISEQNKQMRQGGSGTQPTDIDLAHVPQERTKVELKKRQKQDREKLSSKLDEESYTEERNLKKELDAEQEKLIREKKNRQAAELAARTDLSDEQLRALIASHEQELEDLTEKLDSERNRQFLNLREKLTNRRRRKMDELRRKQDVAVTKEMLEQKKELDEVRLKQAKGVEQAAIVEGIKQNGEEDSDKVIRAVLANRHAQEIADLDKQYAAEKKLMIDDALSKLHDKYNKLRDEMLKRHQDELAALQKKGLSPEELQQQRTLLLNKQQLELSGLEKRLSEEEREIEKGALTDWEVRYARAKLNLKEKHYKEFSPNHEGVKEAELAAEELEGVKQKLEQESKEQAEKLKREREELAKLKQQGASEDDQRRLIEQHEKDLQNLLNKMEADKMRMQSNLQDRLKRKREERLQKKRAELKENFEDHKREMDARQRSEANRLKTDEALTIQESINIDQAMPRPAPIGKASSIPDISSAPSQPEPTMDNAPQTYAMAPPLNEAELMALLMASPMYKKLEDIKKTISEGGLESPKHKMQPDAGWENDDTLKPVDINKLNARTFIVYKFGCFISDLVVSRCQHSPVTILLADKTPSNPHLARNPFRNSFHFDANNRILYVRATRLDTVGDFLSCTCTHIGSYQSRRSTR</sequence>
<dbReference type="PROSITE" id="PS50940">
    <property type="entry name" value="CHIT_BIND_II"/>
    <property type="match status" value="1"/>
</dbReference>
<comment type="caution">
    <text evidence="5">The sequence shown here is derived from an EMBL/GenBank/DDBJ whole genome shotgun (WGS) entry which is preliminary data.</text>
</comment>
<keyword evidence="3" id="KW-0472">Membrane</keyword>
<protein>
    <recommendedName>
        <fullName evidence="4">Chitin-binding type-2 domain-containing protein</fullName>
    </recommendedName>
</protein>
<evidence type="ECO:0000256" key="3">
    <source>
        <dbReference type="SAM" id="Phobius"/>
    </source>
</evidence>
<dbReference type="EMBL" id="JARBDR010000903">
    <property type="protein sequence ID" value="KAJ8304256.1"/>
    <property type="molecule type" value="Genomic_DNA"/>
</dbReference>
<dbReference type="InterPro" id="IPR001368">
    <property type="entry name" value="TNFR/NGFR_Cys_rich_reg"/>
</dbReference>
<feature type="compositionally biased region" description="Basic residues" evidence="2">
    <location>
        <begin position="6617"/>
        <end position="6628"/>
    </location>
</feature>
<keyword evidence="3" id="KW-0812">Transmembrane</keyword>
<feature type="coiled-coil region" evidence="1">
    <location>
        <begin position="6902"/>
        <end position="6929"/>
    </location>
</feature>
<dbReference type="PANTHER" id="PTHR46104:SF1">
    <property type="entry name" value="GENE 9195-RELATED"/>
    <property type="match status" value="1"/>
</dbReference>
<keyword evidence="1" id="KW-0175">Coiled coil</keyword>
<dbReference type="InterPro" id="IPR011641">
    <property type="entry name" value="Tyr-kin_ephrin_A/B_rcpt-like"/>
</dbReference>
<dbReference type="Proteomes" id="UP001217089">
    <property type="component" value="Unassembled WGS sequence"/>
</dbReference>
<dbReference type="Gene3D" id="2.10.50.10">
    <property type="entry name" value="Tumor Necrosis Factor Receptor, subunit A, domain 2"/>
    <property type="match status" value="16"/>
</dbReference>
<feature type="compositionally biased region" description="Basic and acidic residues" evidence="2">
    <location>
        <begin position="6161"/>
        <end position="6171"/>
    </location>
</feature>
<reference evidence="5 6" key="1">
    <citation type="submission" date="2022-12" db="EMBL/GenBank/DDBJ databases">
        <title>Chromosome-level genome of Tegillarca granosa.</title>
        <authorList>
            <person name="Kim J."/>
        </authorList>
    </citation>
    <scope>NUCLEOTIDE SEQUENCE [LARGE SCALE GENOMIC DNA]</scope>
    <source>
        <strain evidence="5">Teg-2019</strain>
        <tissue evidence="5">Adductor muscle</tissue>
    </source>
</reference>
<evidence type="ECO:0000256" key="2">
    <source>
        <dbReference type="SAM" id="MobiDB-lite"/>
    </source>
</evidence>